<gene>
    <name evidence="2" type="ORF">NAEGRDRAFT_79330</name>
</gene>
<feature type="compositionally biased region" description="Low complexity" evidence="1">
    <location>
        <begin position="178"/>
        <end position="205"/>
    </location>
</feature>
<dbReference type="KEGG" id="ngr:NAEGRDRAFT_79330"/>
<feature type="region of interest" description="Disordered" evidence="1">
    <location>
        <begin position="702"/>
        <end position="726"/>
    </location>
</feature>
<dbReference type="Proteomes" id="UP000006671">
    <property type="component" value="Unassembled WGS sequence"/>
</dbReference>
<evidence type="ECO:0000256" key="1">
    <source>
        <dbReference type="SAM" id="MobiDB-lite"/>
    </source>
</evidence>
<reference evidence="2 3" key="1">
    <citation type="journal article" date="2010" name="Cell">
        <title>The genome of Naegleria gruberi illuminates early eukaryotic versatility.</title>
        <authorList>
            <person name="Fritz-Laylin L.K."/>
            <person name="Prochnik S.E."/>
            <person name="Ginger M.L."/>
            <person name="Dacks J.B."/>
            <person name="Carpenter M.L."/>
            <person name="Field M.C."/>
            <person name="Kuo A."/>
            <person name="Paredez A."/>
            <person name="Chapman J."/>
            <person name="Pham J."/>
            <person name="Shu S."/>
            <person name="Neupane R."/>
            <person name="Cipriano M."/>
            <person name="Mancuso J."/>
            <person name="Tu H."/>
            <person name="Salamov A."/>
            <person name="Lindquist E."/>
            <person name="Shapiro H."/>
            <person name="Lucas S."/>
            <person name="Grigoriev I.V."/>
            <person name="Cande W.Z."/>
            <person name="Fulton C."/>
            <person name="Rokhsar D.S."/>
            <person name="Dawson S.C."/>
        </authorList>
    </citation>
    <scope>NUCLEOTIDE SEQUENCE [LARGE SCALE GENOMIC DNA]</scope>
    <source>
        <strain evidence="2 3">NEG-M</strain>
    </source>
</reference>
<feature type="compositionally biased region" description="Polar residues" evidence="1">
    <location>
        <begin position="92"/>
        <end position="101"/>
    </location>
</feature>
<feature type="compositionally biased region" description="Low complexity" evidence="1">
    <location>
        <begin position="67"/>
        <end position="87"/>
    </location>
</feature>
<protein>
    <submittedName>
        <fullName evidence="2">Uncharacterized protein</fullName>
    </submittedName>
</protein>
<feature type="compositionally biased region" description="Low complexity" evidence="1">
    <location>
        <begin position="461"/>
        <end position="477"/>
    </location>
</feature>
<feature type="compositionally biased region" description="Acidic residues" evidence="1">
    <location>
        <begin position="507"/>
        <end position="524"/>
    </location>
</feature>
<dbReference type="RefSeq" id="XP_002678564.1">
    <property type="nucleotide sequence ID" value="XM_002678518.1"/>
</dbReference>
<keyword evidence="3" id="KW-1185">Reference proteome</keyword>
<feature type="compositionally biased region" description="Low complexity" evidence="1">
    <location>
        <begin position="653"/>
        <end position="664"/>
    </location>
</feature>
<organism evidence="3">
    <name type="scientific">Naegleria gruberi</name>
    <name type="common">Amoeba</name>
    <dbReference type="NCBI Taxonomy" id="5762"/>
    <lineage>
        <taxon>Eukaryota</taxon>
        <taxon>Discoba</taxon>
        <taxon>Heterolobosea</taxon>
        <taxon>Tetramitia</taxon>
        <taxon>Eutetramitia</taxon>
        <taxon>Vahlkampfiidae</taxon>
        <taxon>Naegleria</taxon>
    </lineage>
</organism>
<feature type="compositionally biased region" description="Polar residues" evidence="1">
    <location>
        <begin position="162"/>
        <end position="177"/>
    </location>
</feature>
<proteinExistence type="predicted"/>
<feature type="region of interest" description="Disordered" evidence="1">
    <location>
        <begin position="572"/>
        <end position="665"/>
    </location>
</feature>
<feature type="compositionally biased region" description="Low complexity" evidence="1">
    <location>
        <begin position="102"/>
        <end position="116"/>
    </location>
</feature>
<dbReference type="STRING" id="5762.D2VBM2"/>
<feature type="compositionally biased region" description="Polar residues" evidence="1">
    <location>
        <begin position="261"/>
        <end position="292"/>
    </location>
</feature>
<feature type="compositionally biased region" description="Polar residues" evidence="1">
    <location>
        <begin position="206"/>
        <end position="246"/>
    </location>
</feature>
<dbReference type="OrthoDB" id="10351023at2759"/>
<feature type="compositionally biased region" description="Polar residues" evidence="1">
    <location>
        <begin position="531"/>
        <end position="552"/>
    </location>
</feature>
<dbReference type="InParanoid" id="D2VBM2"/>
<dbReference type="GeneID" id="8859120"/>
<accession>D2VBM2</accession>
<evidence type="ECO:0000313" key="2">
    <source>
        <dbReference type="EMBL" id="EFC45820.1"/>
    </source>
</evidence>
<dbReference type="AlphaFoldDB" id="D2VBM2"/>
<feature type="compositionally biased region" description="Basic and acidic residues" evidence="1">
    <location>
        <begin position="117"/>
        <end position="138"/>
    </location>
</feature>
<sequence length="1263" mass="143468">MSAKASPLTTNTKRKFDELYYDDHKNTANGGTPKKTSSKAKNNNNNNNIERTSPPDKRVKKFTSSASPKVVVLSSDSSSSNTLPLSKKVNRRQSTAVDNENSYSPSGSSSSSSSRENSCDTKETIIFIKKDLHSKGNELSDSIDSDEMPCISHKTVSLKRPLSQQQGFATPNKISSNPQPHISTTSTQSHSTSTPPIPSSSQTHSNNSNGNTTPKTPKTSFATPSSQSSNVSQKKISPSPFSQHFPNLTRPYLSSPRDTKSPLSTPIKTSSQVSMVSDNAPSPTSVKTGPNHQATLPILSQKPKKFPVSYSQKIGQCIWTPLESNSENEGMLEEFELFCIKTIRDQDSFIPDKALEILHTFDNDIKQAKLYVKEHPKQITRRRILTDEQEAKLYKAFNEFHLYKGSLRNLYKAVLPEVPYFDLVNYFFIYKKEESKVPPKLSKIVRNGLLRAAQMRNIISNQASSYQNNDSDSSGDSSSDDENCSDSATEGTPSRQGNNNIKKESNQNEEDDSGDESSDSEEEEEKLKSTPIKSHSNSNHIKSQTPHSTFCLSDSEEDVSFKDHEFVNDLAQYSNHDASSQEDRAYIPIENEDSTSTTEVNCSDDTNKKKSAAANKNEAEDSQSRSQNTTPTKGKSNLQIHIEDHHDEELDCSSPKPSFGASSSTCLATPLRSNIQQQQQQQPVMTKFVLDDETGKLVQAAFDEDEIQDYLDAEDSDYDEDDSEDYDDEYDLGDQLEKEFMDQVLEESMKTLDILSPVKPPAGSEHVFDFVTGGAQDILEKQLQFEDEEEEEILMTDFAEGIVKCIPLKEYEAAIEESSSSILMEACMAENSYYYNVFQSAMKRFYLDVKRFLITQSYRKKQNDPSLQVSSDEEEIKKKCYEVQPTLSYLENEIYDNFVPKSSQRDDILSDSEMIRIAQQIIKSKEERRKLFYEWTEECDRNAIAPDTKDEMEHFDDDPNDPEYEDAANKDELDKLKRFKTNGAHIRRIKIGQWSPTLNYDGQFLLKASPLLKKIYYKLFTYSPKYHIRPESLDEKEVLESYIVESSASKESFNDQVSREFDRFKVSHALWMEIDYGDIIGIHLQKTSTPKSIQDHPLGLLVLLLSKKPKFLTRRIACTDQQLNTLRERADFTNDKQASLYNRHYIIGDYRELKRVLSVILQSDDSGRLSRIYQDGMENIFETEPIWSYDPSEDDKFIDPSKDTIDEENLVRALPDEEGFFEAEDEEEEALYELEYDSDIGEFDFKNLGTTYQLSNDTTELDN</sequence>
<feature type="region of interest" description="Disordered" evidence="1">
    <location>
        <begin position="946"/>
        <end position="969"/>
    </location>
</feature>
<feature type="compositionally biased region" description="Acidic residues" evidence="1">
    <location>
        <begin position="953"/>
        <end position="966"/>
    </location>
</feature>
<feature type="compositionally biased region" description="Polar residues" evidence="1">
    <location>
        <begin position="488"/>
        <end position="500"/>
    </location>
</feature>
<dbReference type="EMBL" id="GG738861">
    <property type="protein sequence ID" value="EFC45820.1"/>
    <property type="molecule type" value="Genomic_DNA"/>
</dbReference>
<feature type="region of interest" description="Disordered" evidence="1">
    <location>
        <begin position="461"/>
        <end position="554"/>
    </location>
</feature>
<dbReference type="VEuPathDB" id="AmoebaDB:NAEGRDRAFT_79330"/>
<evidence type="ECO:0000313" key="3">
    <source>
        <dbReference type="Proteomes" id="UP000006671"/>
    </source>
</evidence>
<feature type="compositionally biased region" description="Basic and acidic residues" evidence="1">
    <location>
        <begin position="14"/>
        <end position="26"/>
    </location>
</feature>
<feature type="compositionally biased region" description="Polar residues" evidence="1">
    <location>
        <begin position="624"/>
        <end position="639"/>
    </location>
</feature>
<feature type="region of interest" description="Disordered" evidence="1">
    <location>
        <begin position="1"/>
        <end position="292"/>
    </location>
</feature>
<name>D2VBM2_NAEGR</name>